<sequence>MSQIELKSYLKTLAKPAAAAAKDSQDATQCRKGGAALCKEIAILKATEPPKDFTVDTIKSWLESIKAAPDREAVRLLIERIDTKEGEEKEKTAFEMQSTLKAVLSKHGCGGPQHVLPKILFEFSVQSRRRTG</sequence>
<keyword evidence="2" id="KW-1185">Reference proteome</keyword>
<organism evidence="1 2">
    <name type="scientific">Anaerofilum hominis</name>
    <dbReference type="NCBI Taxonomy" id="2763016"/>
    <lineage>
        <taxon>Bacteria</taxon>
        <taxon>Bacillati</taxon>
        <taxon>Bacillota</taxon>
        <taxon>Clostridia</taxon>
        <taxon>Eubacteriales</taxon>
        <taxon>Oscillospiraceae</taxon>
        <taxon>Anaerofilum</taxon>
    </lineage>
</organism>
<reference evidence="1" key="1">
    <citation type="submission" date="2020-08" db="EMBL/GenBank/DDBJ databases">
        <title>Genome public.</title>
        <authorList>
            <person name="Liu C."/>
            <person name="Sun Q."/>
        </authorList>
    </citation>
    <scope>NUCLEOTIDE SEQUENCE</scope>
    <source>
        <strain evidence="1">BX8</strain>
    </source>
</reference>
<gene>
    <name evidence="1" type="ORF">H8S23_13605</name>
</gene>
<dbReference type="Proteomes" id="UP000659630">
    <property type="component" value="Unassembled WGS sequence"/>
</dbReference>
<dbReference type="AlphaFoldDB" id="A0A923RHJ0"/>
<accession>A0A923RHJ0</accession>
<dbReference type="RefSeq" id="WP_186888893.1">
    <property type="nucleotide sequence ID" value="NZ_JACONZ010000005.1"/>
</dbReference>
<evidence type="ECO:0000313" key="2">
    <source>
        <dbReference type="Proteomes" id="UP000659630"/>
    </source>
</evidence>
<proteinExistence type="predicted"/>
<evidence type="ECO:0000313" key="1">
    <source>
        <dbReference type="EMBL" id="MBC5582543.1"/>
    </source>
</evidence>
<protein>
    <submittedName>
        <fullName evidence="1">Uncharacterized protein</fullName>
    </submittedName>
</protein>
<dbReference type="EMBL" id="JACONZ010000005">
    <property type="protein sequence ID" value="MBC5582543.1"/>
    <property type="molecule type" value="Genomic_DNA"/>
</dbReference>
<comment type="caution">
    <text evidence="1">The sequence shown here is derived from an EMBL/GenBank/DDBJ whole genome shotgun (WGS) entry which is preliminary data.</text>
</comment>
<name>A0A923RHJ0_9FIRM</name>